<evidence type="ECO:0000259" key="3">
    <source>
        <dbReference type="Pfam" id="PF00534"/>
    </source>
</evidence>
<dbReference type="Proteomes" id="UP000515220">
    <property type="component" value="Chromosome"/>
</dbReference>
<dbReference type="Gene3D" id="3.40.50.2000">
    <property type="entry name" value="Glycogen Phosphorylase B"/>
    <property type="match status" value="2"/>
</dbReference>
<dbReference type="SUPFAM" id="SSF53756">
    <property type="entry name" value="UDP-Glycosyltransferase/glycogen phosphorylase"/>
    <property type="match status" value="1"/>
</dbReference>
<protein>
    <submittedName>
        <fullName evidence="4">Glycosyl transferase</fullName>
    </submittedName>
</protein>
<dbReference type="GO" id="GO:0016757">
    <property type="term" value="F:glycosyltransferase activity"/>
    <property type="evidence" value="ECO:0007669"/>
    <property type="project" value="UniProtKB-KW"/>
</dbReference>
<reference evidence="4 5" key="1">
    <citation type="submission" date="2020-07" db="EMBL/GenBank/DDBJ databases">
        <title>Complete Genome Sequence of an acetic acid bacterium, Acetobacter aceti JCM20276.</title>
        <authorList>
            <person name="Hirose Y."/>
            <person name="Mihara H."/>
        </authorList>
    </citation>
    <scope>NUCLEOTIDE SEQUENCE [LARGE SCALE GENOMIC DNA]</scope>
    <source>
        <strain evidence="4 5">JCM20276</strain>
    </source>
</reference>
<dbReference type="CDD" id="cd03811">
    <property type="entry name" value="GT4_GT28_WabH-like"/>
    <property type="match status" value="1"/>
</dbReference>
<evidence type="ECO:0000256" key="2">
    <source>
        <dbReference type="ARBA" id="ARBA00022679"/>
    </source>
</evidence>
<accession>A0A6S6PG83</accession>
<proteinExistence type="predicted"/>
<keyword evidence="2 4" id="KW-0808">Transferase</keyword>
<evidence type="ECO:0000256" key="1">
    <source>
        <dbReference type="ARBA" id="ARBA00022676"/>
    </source>
</evidence>
<dbReference type="PANTHER" id="PTHR12526:SF510">
    <property type="entry name" value="D-INOSITOL 3-PHOSPHATE GLYCOSYLTRANSFERASE"/>
    <property type="match status" value="1"/>
</dbReference>
<dbReference type="Pfam" id="PF00534">
    <property type="entry name" value="Glycos_transf_1"/>
    <property type="match status" value="1"/>
</dbReference>
<dbReference type="AlphaFoldDB" id="A0A6S6PG83"/>
<keyword evidence="1" id="KW-0328">Glycosyltransferase</keyword>
<dbReference type="EMBL" id="AP023326">
    <property type="protein sequence ID" value="BCI65615.1"/>
    <property type="molecule type" value="Genomic_DNA"/>
</dbReference>
<feature type="domain" description="Glycosyl transferase family 1" evidence="3">
    <location>
        <begin position="178"/>
        <end position="329"/>
    </location>
</feature>
<sequence>MRDVPHILQVMAARGHGGAELYSTDVMLGLHKAGVRQTVVLHPDNPRLKELEDAGLALETDALKSPLALWRKWRMTQLIRRLEPSIIHCWMRRAATSIPANASHLSGDRPVIGWFGNYRDLKPYAHCTHLVGCTPDIAERMRADPDWHPVDNATAKNRIFSAPTFSSVTPEPPLPRSELDTPQDARVLLTLSRLHEAKGLETLISAMQQLPDCYLWMAGEGPLRAALEEQAKQEGVIDRIRFAGWRTDRGALLAASDICILPSRYEPFGTVILDAWSTKTPLVACAAAGPRAYIRNGENGMLTPIDDLAALVSAIRSVLDDSTLRERIVAGGLADYEHGFTPQVVINRWRAIYDTCLASV</sequence>
<dbReference type="PANTHER" id="PTHR12526">
    <property type="entry name" value="GLYCOSYLTRANSFERASE"/>
    <property type="match status" value="1"/>
</dbReference>
<gene>
    <name evidence="4" type="ORF">AAJCM20276_02390</name>
</gene>
<name>A0A6S6PG83_ACEAC</name>
<evidence type="ECO:0000313" key="4">
    <source>
        <dbReference type="EMBL" id="BCI65615.1"/>
    </source>
</evidence>
<dbReference type="InterPro" id="IPR001296">
    <property type="entry name" value="Glyco_trans_1"/>
</dbReference>
<evidence type="ECO:0000313" key="5">
    <source>
        <dbReference type="Proteomes" id="UP000515220"/>
    </source>
</evidence>
<organism evidence="4 5">
    <name type="scientific">Acetobacter aceti</name>
    <dbReference type="NCBI Taxonomy" id="435"/>
    <lineage>
        <taxon>Bacteria</taxon>
        <taxon>Pseudomonadati</taxon>
        <taxon>Pseudomonadota</taxon>
        <taxon>Alphaproteobacteria</taxon>
        <taxon>Acetobacterales</taxon>
        <taxon>Acetobacteraceae</taxon>
        <taxon>Acetobacter</taxon>
        <taxon>Acetobacter subgen. Acetobacter</taxon>
    </lineage>
</organism>